<dbReference type="SUPFAM" id="SSF53822">
    <property type="entry name" value="Periplasmic binding protein-like I"/>
    <property type="match status" value="1"/>
</dbReference>
<dbReference type="EMBL" id="RCVZ01000003">
    <property type="protein sequence ID" value="RLQ96625.1"/>
    <property type="molecule type" value="Genomic_DNA"/>
</dbReference>
<keyword evidence="6" id="KW-1185">Reference proteome</keyword>
<evidence type="ECO:0000313" key="5">
    <source>
        <dbReference type="EMBL" id="RLQ96625.1"/>
    </source>
</evidence>
<dbReference type="PANTHER" id="PTHR30146">
    <property type="entry name" value="LACI-RELATED TRANSCRIPTIONAL REPRESSOR"/>
    <property type="match status" value="1"/>
</dbReference>
<evidence type="ECO:0000256" key="1">
    <source>
        <dbReference type="ARBA" id="ARBA00023015"/>
    </source>
</evidence>
<name>A0A3L7K1Z1_9BACI</name>
<dbReference type="InterPro" id="IPR046335">
    <property type="entry name" value="LacI/GalR-like_sensor"/>
</dbReference>
<dbReference type="PANTHER" id="PTHR30146:SF109">
    <property type="entry name" value="HTH-TYPE TRANSCRIPTIONAL REGULATOR GALS"/>
    <property type="match status" value="1"/>
</dbReference>
<dbReference type="Pfam" id="PF00356">
    <property type="entry name" value="LacI"/>
    <property type="match status" value="1"/>
</dbReference>
<dbReference type="Gene3D" id="3.40.50.2300">
    <property type="match status" value="2"/>
</dbReference>
<dbReference type="Pfam" id="PF13377">
    <property type="entry name" value="Peripla_BP_3"/>
    <property type="match status" value="1"/>
</dbReference>
<evidence type="ECO:0000256" key="3">
    <source>
        <dbReference type="ARBA" id="ARBA00023163"/>
    </source>
</evidence>
<dbReference type="SMART" id="SM00354">
    <property type="entry name" value="HTH_LACI"/>
    <property type="match status" value="1"/>
</dbReference>
<evidence type="ECO:0000256" key="2">
    <source>
        <dbReference type="ARBA" id="ARBA00023125"/>
    </source>
</evidence>
<dbReference type="InterPro" id="IPR010982">
    <property type="entry name" value="Lambda_DNA-bd_dom_sf"/>
</dbReference>
<dbReference type="CDD" id="cd01392">
    <property type="entry name" value="HTH_LacI"/>
    <property type="match status" value="1"/>
</dbReference>
<dbReference type="GO" id="GO:0003700">
    <property type="term" value="F:DNA-binding transcription factor activity"/>
    <property type="evidence" value="ECO:0007669"/>
    <property type="project" value="TreeGrafter"/>
</dbReference>
<dbReference type="SUPFAM" id="SSF47413">
    <property type="entry name" value="lambda repressor-like DNA-binding domains"/>
    <property type="match status" value="1"/>
</dbReference>
<comment type="caution">
    <text evidence="5">The sequence shown here is derived from an EMBL/GenBank/DDBJ whole genome shotgun (WGS) entry which is preliminary data.</text>
</comment>
<protein>
    <submittedName>
        <fullName evidence="5">LacI family transcriptional regulator</fullName>
    </submittedName>
</protein>
<dbReference type="Proteomes" id="UP000276770">
    <property type="component" value="Unassembled WGS sequence"/>
</dbReference>
<organism evidence="5 6">
    <name type="scientific">Falsibacillus albus</name>
    <dbReference type="NCBI Taxonomy" id="2478915"/>
    <lineage>
        <taxon>Bacteria</taxon>
        <taxon>Bacillati</taxon>
        <taxon>Bacillota</taxon>
        <taxon>Bacilli</taxon>
        <taxon>Bacillales</taxon>
        <taxon>Bacillaceae</taxon>
        <taxon>Falsibacillus</taxon>
    </lineage>
</organism>
<feature type="domain" description="HTH lacI-type" evidence="4">
    <location>
        <begin position="2"/>
        <end position="56"/>
    </location>
</feature>
<sequence>MATLKDVAKHAGVSVSTASYSINGNPLVAVDTRKKVMDAAKEIGYRPNGPAKNLKEQKTKIIGLFLSGFTGPFFNDMMEGIQDVVMEKGYELVVSSSVDRHRMLVERYVDGAIVLNYHMEDELLYSLASEKLPIVVLDRELNHSNIQNVLLPNNEGARKAAEYLIESGHKRLGFIAGSEESYDGEQRLSGFREELLKGKIPFQIEDLLRADFTEESGYQAMKIRMEKDKSGIPTAFLCANDEMAMGAIRAIQEYGLNVPEDISIIGFDDINVAQYFTPSLTTMRIPRKEWGINAAHTLFDMIERKPDNELASIKVDFMKRNSG</sequence>
<proteinExistence type="predicted"/>
<evidence type="ECO:0000259" key="4">
    <source>
        <dbReference type="PROSITE" id="PS50932"/>
    </source>
</evidence>
<keyword evidence="3" id="KW-0804">Transcription</keyword>
<dbReference type="Gene3D" id="1.10.260.40">
    <property type="entry name" value="lambda repressor-like DNA-binding domains"/>
    <property type="match status" value="1"/>
</dbReference>
<gene>
    <name evidence="5" type="ORF">D9X91_05840</name>
</gene>
<dbReference type="InterPro" id="IPR000843">
    <property type="entry name" value="HTH_LacI"/>
</dbReference>
<dbReference type="AlphaFoldDB" id="A0A3L7K1Z1"/>
<dbReference type="PROSITE" id="PS50932">
    <property type="entry name" value="HTH_LACI_2"/>
    <property type="match status" value="1"/>
</dbReference>
<dbReference type="RefSeq" id="WP_121679646.1">
    <property type="nucleotide sequence ID" value="NZ_RCVZ01000003.1"/>
</dbReference>
<evidence type="ECO:0000313" key="6">
    <source>
        <dbReference type="Proteomes" id="UP000276770"/>
    </source>
</evidence>
<accession>A0A3L7K1Z1</accession>
<reference evidence="5 6" key="1">
    <citation type="submission" date="2018-10" db="EMBL/GenBank/DDBJ databases">
        <title>Falsibacillus sp. genome draft.</title>
        <authorList>
            <person name="Shi S."/>
        </authorList>
    </citation>
    <scope>NUCLEOTIDE SEQUENCE [LARGE SCALE GENOMIC DNA]</scope>
    <source>
        <strain evidence="5 6">GY 10110</strain>
    </source>
</reference>
<dbReference type="GO" id="GO:0000976">
    <property type="term" value="F:transcription cis-regulatory region binding"/>
    <property type="evidence" value="ECO:0007669"/>
    <property type="project" value="TreeGrafter"/>
</dbReference>
<keyword evidence="1" id="KW-0805">Transcription regulation</keyword>
<dbReference type="OrthoDB" id="9775106at2"/>
<dbReference type="InterPro" id="IPR028082">
    <property type="entry name" value="Peripla_BP_I"/>
</dbReference>
<keyword evidence="2" id="KW-0238">DNA-binding</keyword>
<dbReference type="CDD" id="cd06267">
    <property type="entry name" value="PBP1_LacI_sugar_binding-like"/>
    <property type="match status" value="1"/>
</dbReference>